<name>A0ACB7HLM6_MANES</name>
<dbReference type="EMBL" id="CM004391">
    <property type="protein sequence ID" value="KAG8653623.1"/>
    <property type="molecule type" value="Genomic_DNA"/>
</dbReference>
<evidence type="ECO:0000313" key="2">
    <source>
        <dbReference type="Proteomes" id="UP000091857"/>
    </source>
</evidence>
<dbReference type="Proteomes" id="UP000091857">
    <property type="component" value="Chromosome 5"/>
</dbReference>
<protein>
    <submittedName>
        <fullName evidence="1">Uncharacterized protein</fullName>
    </submittedName>
</protein>
<reference evidence="2" key="1">
    <citation type="journal article" date="2016" name="Nat. Biotechnol.">
        <title>Sequencing wild and cultivated cassava and related species reveals extensive interspecific hybridization and genetic diversity.</title>
        <authorList>
            <person name="Bredeson J.V."/>
            <person name="Lyons J.B."/>
            <person name="Prochnik S.E."/>
            <person name="Wu G.A."/>
            <person name="Ha C.M."/>
            <person name="Edsinger-Gonzales E."/>
            <person name="Grimwood J."/>
            <person name="Schmutz J."/>
            <person name="Rabbi I.Y."/>
            <person name="Egesi C."/>
            <person name="Nauluvula P."/>
            <person name="Lebot V."/>
            <person name="Ndunguru J."/>
            <person name="Mkamilo G."/>
            <person name="Bart R.S."/>
            <person name="Setter T.L."/>
            <person name="Gleadow R.M."/>
            <person name="Kulakow P."/>
            <person name="Ferguson M.E."/>
            <person name="Rounsley S."/>
            <person name="Rokhsar D.S."/>
        </authorList>
    </citation>
    <scope>NUCLEOTIDE SEQUENCE [LARGE SCALE GENOMIC DNA]</scope>
    <source>
        <strain evidence="2">cv. AM560-2</strain>
    </source>
</reference>
<gene>
    <name evidence="1" type="ORF">MANES_05G041600v8</name>
</gene>
<comment type="caution">
    <text evidence="1">The sequence shown here is derived from an EMBL/GenBank/DDBJ whole genome shotgun (WGS) entry which is preliminary data.</text>
</comment>
<proteinExistence type="predicted"/>
<keyword evidence="2" id="KW-1185">Reference proteome</keyword>
<evidence type="ECO:0000313" key="1">
    <source>
        <dbReference type="EMBL" id="KAG8653623.1"/>
    </source>
</evidence>
<organism evidence="1 2">
    <name type="scientific">Manihot esculenta</name>
    <name type="common">Cassava</name>
    <name type="synonym">Jatropha manihot</name>
    <dbReference type="NCBI Taxonomy" id="3983"/>
    <lineage>
        <taxon>Eukaryota</taxon>
        <taxon>Viridiplantae</taxon>
        <taxon>Streptophyta</taxon>
        <taxon>Embryophyta</taxon>
        <taxon>Tracheophyta</taxon>
        <taxon>Spermatophyta</taxon>
        <taxon>Magnoliopsida</taxon>
        <taxon>eudicotyledons</taxon>
        <taxon>Gunneridae</taxon>
        <taxon>Pentapetalae</taxon>
        <taxon>rosids</taxon>
        <taxon>fabids</taxon>
        <taxon>Malpighiales</taxon>
        <taxon>Euphorbiaceae</taxon>
        <taxon>Crotonoideae</taxon>
        <taxon>Manihoteae</taxon>
        <taxon>Manihot</taxon>
    </lineage>
</organism>
<accession>A0ACB7HLM6</accession>
<sequence length="685" mass="72499">MRSSHRDAKESIVYSYTKSFNAFAAKLSKAEATKLSQLDQVISMFPNRYHKLHTTRSWDFIGFPNTTQRNLNVEGNMIVGLLDTGITPESESFKDDGFGPPPEKWKGTCDHFANFSGCNKKLIGARYFKLDGNPVLPGDVLSPIDVIGHGTHTSSTVVGNQVPDASLFGLARGDARGAVPAARVAMYKVCWIGSGCADMDILAAVEAAIADGVDIISASLGEITVDYLTDALSIGAFHAMRKGIITVAAAGNNGPNLGTVANHAPWLLTVAASGIDREFRDNVEFGNGKNISGLGINTFEPEQKLYPIVSGADVANNSESQDSARFCTGGMDPNKVKGKLVYCEEQVGGCDSVVKGLGGLGVIIQSVRYPDMAQVFIMPGTMVNFAVGEAIKDYIHSTSSASAVIHKSQEIKVPAPSIASFSSRGPHPQSAHILKPDIAAPGIDILASFTPLRSLTGQTGDTRYSKFTLMSGTSMACPHVAGVAAYVKSFHPSWTPAAIKSAILTTATPMSAGVNSEAEFGYGAGQVNPTGARSPGLVYDMDEMSYIQFLCHEGYPGSKLVGLIGSEVNCSSLLRGLGYDALNYPTMQLSLNNDSQPTIGVFLRTVTNVGPSPSIYNATITAPDGVEITVTPTSLSFSSALQKMSFKVVIKGTPTTIGLIASCSLVWQSDSHTVRSPIVVFRPQA</sequence>